<evidence type="ECO:0000313" key="3">
    <source>
        <dbReference type="Proteomes" id="UP000186218"/>
    </source>
</evidence>
<name>A0A1N7EG97_9NOCA</name>
<feature type="transmembrane region" description="Helical" evidence="1">
    <location>
        <begin position="6"/>
        <end position="26"/>
    </location>
</feature>
<dbReference type="STRING" id="1344003.SAMN05445060_1286"/>
<keyword evidence="1" id="KW-0472">Membrane</keyword>
<dbReference type="SUPFAM" id="SSF140478">
    <property type="entry name" value="LemA-like"/>
    <property type="match status" value="1"/>
</dbReference>
<dbReference type="AlphaFoldDB" id="A0A1N7EG97"/>
<reference evidence="2 3" key="1">
    <citation type="submission" date="2017-01" db="EMBL/GenBank/DDBJ databases">
        <authorList>
            <person name="Mah S.A."/>
            <person name="Swanson W.J."/>
            <person name="Moy G.W."/>
            <person name="Vacquier V.D."/>
        </authorList>
    </citation>
    <scope>NUCLEOTIDE SEQUENCE [LARGE SCALE GENOMIC DNA]</scope>
    <source>
        <strain evidence="2 3">CPCC 203464</strain>
    </source>
</reference>
<dbReference type="InterPro" id="IPR023353">
    <property type="entry name" value="LemA-like_dom_sf"/>
</dbReference>
<evidence type="ECO:0000256" key="1">
    <source>
        <dbReference type="SAM" id="Phobius"/>
    </source>
</evidence>
<dbReference type="OrthoDB" id="3214694at2"/>
<evidence type="ECO:0000313" key="2">
    <source>
        <dbReference type="EMBL" id="SIR87121.1"/>
    </source>
</evidence>
<accession>A0A1N7EG97</accession>
<dbReference type="Proteomes" id="UP000186218">
    <property type="component" value="Unassembled WGS sequence"/>
</dbReference>
<dbReference type="EMBL" id="FTNT01000003">
    <property type="protein sequence ID" value="SIR87121.1"/>
    <property type="molecule type" value="Genomic_DNA"/>
</dbReference>
<proteinExistence type="predicted"/>
<sequence>MTVSALTVLVTGLIVVVVVAGLGWAYKTANRLDRLHVRVDLAWQALDAALARRAVVGRTIAAGLGPTGRELIAAADVAERADRDQREDAENVVSARLAQVDTSGLRSQLVAELADAETRVMMARRFHNDAVRDTLALRLRRPVRWLHLGGTAPVPRYFEIVERGVD</sequence>
<protein>
    <submittedName>
        <fullName evidence="2">Uncharacterized conserved protein</fullName>
    </submittedName>
</protein>
<keyword evidence="3" id="KW-1185">Reference proteome</keyword>
<keyword evidence="1" id="KW-0812">Transmembrane</keyword>
<keyword evidence="1" id="KW-1133">Transmembrane helix</keyword>
<organism evidence="2 3">
    <name type="scientific">Williamsia sterculiae</name>
    <dbReference type="NCBI Taxonomy" id="1344003"/>
    <lineage>
        <taxon>Bacteria</taxon>
        <taxon>Bacillati</taxon>
        <taxon>Actinomycetota</taxon>
        <taxon>Actinomycetes</taxon>
        <taxon>Mycobacteriales</taxon>
        <taxon>Nocardiaceae</taxon>
        <taxon>Williamsia</taxon>
    </lineage>
</organism>
<gene>
    <name evidence="2" type="ORF">SAMN05445060_1286</name>
</gene>